<dbReference type="PANTHER" id="PTHR47501">
    <property type="entry name" value="TRANSPOSASE-RELATED"/>
    <property type="match status" value="1"/>
</dbReference>
<keyword evidence="3" id="KW-1185">Reference proteome</keyword>
<gene>
    <name evidence="2" type="ORF">F7725_024522</name>
</gene>
<dbReference type="EMBL" id="JAAKFY010000019">
    <property type="protein sequence ID" value="KAF3842571.1"/>
    <property type="molecule type" value="Genomic_DNA"/>
</dbReference>
<dbReference type="GO" id="GO:0046983">
    <property type="term" value="F:protein dimerization activity"/>
    <property type="evidence" value="ECO:0007669"/>
    <property type="project" value="InterPro"/>
</dbReference>
<dbReference type="AlphaFoldDB" id="A0A7J5Y0F6"/>
<feature type="domain" description="HAT C-terminal dimerisation" evidence="1">
    <location>
        <begin position="202"/>
        <end position="252"/>
    </location>
</feature>
<organism evidence="2 3">
    <name type="scientific">Dissostichus mawsoni</name>
    <name type="common">Antarctic cod</name>
    <dbReference type="NCBI Taxonomy" id="36200"/>
    <lineage>
        <taxon>Eukaryota</taxon>
        <taxon>Metazoa</taxon>
        <taxon>Chordata</taxon>
        <taxon>Craniata</taxon>
        <taxon>Vertebrata</taxon>
        <taxon>Euteleostomi</taxon>
        <taxon>Actinopterygii</taxon>
        <taxon>Neopterygii</taxon>
        <taxon>Teleostei</taxon>
        <taxon>Neoteleostei</taxon>
        <taxon>Acanthomorphata</taxon>
        <taxon>Eupercaria</taxon>
        <taxon>Perciformes</taxon>
        <taxon>Notothenioidei</taxon>
        <taxon>Nototheniidae</taxon>
        <taxon>Dissostichus</taxon>
    </lineage>
</organism>
<dbReference type="OrthoDB" id="8772022at2759"/>
<evidence type="ECO:0000313" key="2">
    <source>
        <dbReference type="EMBL" id="KAF3842571.1"/>
    </source>
</evidence>
<dbReference type="Pfam" id="PF05699">
    <property type="entry name" value="Dimer_Tnp_hAT"/>
    <property type="match status" value="1"/>
</dbReference>
<evidence type="ECO:0000313" key="3">
    <source>
        <dbReference type="Proteomes" id="UP000518266"/>
    </source>
</evidence>
<proteinExistence type="predicted"/>
<dbReference type="InterPro" id="IPR012337">
    <property type="entry name" value="RNaseH-like_sf"/>
</dbReference>
<sequence>MESESENEEGDDEEPTFTDVIKALSTASADGQFSLPPHYRCASHTINLISTSDVDKHLNSCADTKAVYRSSIAKCTALWTKASRSTLASEQVEEVSRRKLMAIKTRFDAVLDSQEGLLAAATCPKFKLQWLRDERRREHVKELLTTECRKAAPATDNANVSQLPASPAEIDFFDFENQPTESFSAEKEVTDYLRSGYELEILNQFPNLKKMYMKYNTPTPSSAPVERLFSLGGLVLSPKRNRPSDRRFEKLLLM</sequence>
<name>A0A7J5Y0F6_DISMA</name>
<dbReference type="PANTHER" id="PTHR47501:SF7">
    <property type="entry name" value="TRANSPOSASE"/>
    <property type="match status" value="1"/>
</dbReference>
<reference evidence="2 3" key="1">
    <citation type="submission" date="2020-03" db="EMBL/GenBank/DDBJ databases">
        <title>Dissostichus mawsoni Genome sequencing and assembly.</title>
        <authorList>
            <person name="Park H."/>
        </authorList>
    </citation>
    <scope>NUCLEOTIDE SEQUENCE [LARGE SCALE GENOMIC DNA]</scope>
    <source>
        <strain evidence="2">DM0001</strain>
        <tissue evidence="2">Muscle</tissue>
    </source>
</reference>
<dbReference type="InterPro" id="IPR008906">
    <property type="entry name" value="HATC_C_dom"/>
</dbReference>
<dbReference type="SUPFAM" id="SSF53098">
    <property type="entry name" value="Ribonuclease H-like"/>
    <property type="match status" value="1"/>
</dbReference>
<evidence type="ECO:0000259" key="1">
    <source>
        <dbReference type="Pfam" id="PF05699"/>
    </source>
</evidence>
<accession>A0A7J5Y0F6</accession>
<comment type="caution">
    <text evidence="2">The sequence shown here is derived from an EMBL/GenBank/DDBJ whole genome shotgun (WGS) entry which is preliminary data.</text>
</comment>
<protein>
    <recommendedName>
        <fullName evidence="1">HAT C-terminal dimerisation domain-containing protein</fullName>
    </recommendedName>
</protein>
<dbReference type="Proteomes" id="UP000518266">
    <property type="component" value="Unassembled WGS sequence"/>
</dbReference>